<dbReference type="KEGG" id="eiv:EIN_448650"/>
<dbReference type="SUPFAM" id="SSF56112">
    <property type="entry name" value="Protein kinase-like (PK-like)"/>
    <property type="match status" value="1"/>
</dbReference>
<dbReference type="AlphaFoldDB" id="L7FMK6"/>
<evidence type="ECO:0000313" key="4">
    <source>
        <dbReference type="Proteomes" id="UP000014680"/>
    </source>
</evidence>
<feature type="binding site" evidence="1">
    <location>
        <position position="166"/>
    </location>
    <ligand>
        <name>ATP</name>
        <dbReference type="ChEBI" id="CHEBI:30616"/>
    </ligand>
</feature>
<dbReference type="PANTHER" id="PTHR45756">
    <property type="entry name" value="PALMITOYLTRANSFERASE"/>
    <property type="match status" value="1"/>
</dbReference>
<dbReference type="PANTHER" id="PTHR45756:SF1">
    <property type="entry name" value="PROTEIN KINASE DOMAIN CONTAINING PROTEIN"/>
    <property type="match status" value="1"/>
</dbReference>
<dbReference type="OrthoDB" id="30325at2759"/>
<dbReference type="VEuPathDB" id="AmoebaDB:EIN_448650"/>
<dbReference type="PROSITE" id="PS00107">
    <property type="entry name" value="PROTEIN_KINASE_ATP"/>
    <property type="match status" value="1"/>
</dbReference>
<protein>
    <recommendedName>
        <fullName evidence="2">Protein kinase domain-containing protein</fullName>
    </recommendedName>
</protein>
<dbReference type="PROSITE" id="PS50011">
    <property type="entry name" value="PROTEIN_KINASE_DOM"/>
    <property type="match status" value="1"/>
</dbReference>
<keyword evidence="4" id="KW-1185">Reference proteome</keyword>
<reference evidence="3 4" key="1">
    <citation type="submission" date="2012-10" db="EMBL/GenBank/DDBJ databases">
        <authorList>
            <person name="Zafar N."/>
            <person name="Inman J."/>
            <person name="Hall N."/>
            <person name="Lorenzi H."/>
            <person name="Caler E."/>
        </authorList>
    </citation>
    <scope>NUCLEOTIDE SEQUENCE [LARGE SCALE GENOMIC DNA]</scope>
    <source>
        <strain evidence="3 4">IP1</strain>
    </source>
</reference>
<dbReference type="GO" id="GO:0004672">
    <property type="term" value="F:protein kinase activity"/>
    <property type="evidence" value="ECO:0007669"/>
    <property type="project" value="InterPro"/>
</dbReference>
<evidence type="ECO:0000256" key="1">
    <source>
        <dbReference type="PROSITE-ProRule" id="PRU10141"/>
    </source>
</evidence>
<dbReference type="EMBL" id="KB206681">
    <property type="protein sequence ID" value="ELP89094.1"/>
    <property type="molecule type" value="Genomic_DNA"/>
</dbReference>
<dbReference type="RefSeq" id="XP_004255865.1">
    <property type="nucleotide sequence ID" value="XM_004255817.1"/>
</dbReference>
<dbReference type="InterPro" id="IPR011009">
    <property type="entry name" value="Kinase-like_dom_sf"/>
</dbReference>
<dbReference type="InterPro" id="IPR000719">
    <property type="entry name" value="Prot_kinase_dom"/>
</dbReference>
<sequence length="248" mass="29026">MNPFKMSRSYILMEKLDGHILSNKKEILFGGENEEIQIDKESRELLCVGNSSKSNVKMQITTKNQCDKYTIHTEPKIVNLMSGYACEFEIFLTPLCTMNLNDEVVIIFLDLNNSIEQTTHVKISAQVEKSTKLDYDEIKEDKKLGEGSFGIVFKGSYRGNVVAIKKMKQSNDTDKLIKEFEGEVCMIIVWPFKLFIYIRLKTIYIRHFVLKKFVISKQRPQFWEINCCLNYYLFSDYLCFHLNLLLNF</sequence>
<dbReference type="GeneID" id="14888064"/>
<evidence type="ECO:0000259" key="2">
    <source>
        <dbReference type="PROSITE" id="PS50011"/>
    </source>
</evidence>
<gene>
    <name evidence="3" type="ORF">EIN_448650</name>
</gene>
<proteinExistence type="predicted"/>
<evidence type="ECO:0000313" key="3">
    <source>
        <dbReference type="EMBL" id="ELP89094.1"/>
    </source>
</evidence>
<dbReference type="InterPro" id="IPR017441">
    <property type="entry name" value="Protein_kinase_ATP_BS"/>
</dbReference>
<dbReference type="InterPro" id="IPR053215">
    <property type="entry name" value="TKL_Ser/Thr_kinase"/>
</dbReference>
<accession>L7FMK6</accession>
<dbReference type="Proteomes" id="UP000014680">
    <property type="component" value="Unassembled WGS sequence"/>
</dbReference>
<feature type="domain" description="Protein kinase" evidence="2">
    <location>
        <begin position="138"/>
        <end position="248"/>
    </location>
</feature>
<dbReference type="Gene3D" id="3.30.200.20">
    <property type="entry name" value="Phosphorylase Kinase, domain 1"/>
    <property type="match status" value="1"/>
</dbReference>
<dbReference type="GO" id="GO:0005524">
    <property type="term" value="F:ATP binding"/>
    <property type="evidence" value="ECO:0007669"/>
    <property type="project" value="UniProtKB-UniRule"/>
</dbReference>
<name>L7FMK6_ENTIV</name>
<keyword evidence="1" id="KW-0547">Nucleotide-binding</keyword>
<organism evidence="3 4">
    <name type="scientific">Entamoeba invadens IP1</name>
    <dbReference type="NCBI Taxonomy" id="370355"/>
    <lineage>
        <taxon>Eukaryota</taxon>
        <taxon>Amoebozoa</taxon>
        <taxon>Evosea</taxon>
        <taxon>Archamoebae</taxon>
        <taxon>Mastigamoebida</taxon>
        <taxon>Entamoebidae</taxon>
        <taxon>Entamoeba</taxon>
    </lineage>
</organism>
<keyword evidence="1" id="KW-0067">ATP-binding</keyword>